<feature type="region of interest" description="Disordered" evidence="1">
    <location>
        <begin position="57"/>
        <end position="91"/>
    </location>
</feature>
<feature type="domain" description="Autophagy-related protein 16" evidence="2">
    <location>
        <begin position="17"/>
        <end position="107"/>
    </location>
</feature>
<dbReference type="AlphaFoldDB" id="A0A8C3VML7"/>
<gene>
    <name evidence="3" type="primary">ATG16L2</name>
</gene>
<name>A0A8C3VML7_9CETA</name>
<dbReference type="Proteomes" id="UP000694540">
    <property type="component" value="Unplaced"/>
</dbReference>
<dbReference type="InterPro" id="IPR013923">
    <property type="entry name" value="Autophagy-rel_prot_16_dom"/>
</dbReference>
<evidence type="ECO:0000313" key="3">
    <source>
        <dbReference type="Ensembl" id="ENSCWAP00000003974.1"/>
    </source>
</evidence>
<proteinExistence type="predicted"/>
<sequence>MAGPGAPSAPVACWKRHIVRQLRLRDRTQKALFLELVPAYNRLLQKAELLARVSETLPEPSSVTPATHQGPWEEEEAGPDSGGVPSPAAQRVKWNQEEEGLRLECGEGAPLHSGHPRAGPGHLAEPQPRPAASALLPRRHAQSHRPACQQHPPGVQGRRLQVWFRLDQSCVQPGQKPCGGGFPGWHPLHLGRGHGEAGE</sequence>
<protein>
    <submittedName>
        <fullName evidence="3">Autophagy related 16 like 2</fullName>
    </submittedName>
</protein>
<evidence type="ECO:0000256" key="1">
    <source>
        <dbReference type="SAM" id="MobiDB-lite"/>
    </source>
</evidence>
<keyword evidence="4" id="KW-1185">Reference proteome</keyword>
<accession>A0A8C3VML7</accession>
<dbReference type="PANTHER" id="PTHR19878:SF7">
    <property type="entry name" value="PROTEIN ATG16L2"/>
    <property type="match status" value="1"/>
</dbReference>
<organism evidence="3 4">
    <name type="scientific">Catagonus wagneri</name>
    <name type="common">Chacoan peccary</name>
    <dbReference type="NCBI Taxonomy" id="51154"/>
    <lineage>
        <taxon>Eukaryota</taxon>
        <taxon>Metazoa</taxon>
        <taxon>Chordata</taxon>
        <taxon>Craniata</taxon>
        <taxon>Vertebrata</taxon>
        <taxon>Euteleostomi</taxon>
        <taxon>Mammalia</taxon>
        <taxon>Eutheria</taxon>
        <taxon>Laurasiatheria</taxon>
        <taxon>Artiodactyla</taxon>
        <taxon>Suina</taxon>
        <taxon>Tayassuidae</taxon>
        <taxon>Catagonus</taxon>
    </lineage>
</organism>
<dbReference type="PANTHER" id="PTHR19878">
    <property type="entry name" value="AUTOPHAGY PROTEIN 16-LIKE"/>
    <property type="match status" value="1"/>
</dbReference>
<reference evidence="3" key="1">
    <citation type="submission" date="2025-08" db="UniProtKB">
        <authorList>
            <consortium name="Ensembl"/>
        </authorList>
    </citation>
    <scope>IDENTIFICATION</scope>
</reference>
<feature type="region of interest" description="Disordered" evidence="1">
    <location>
        <begin position="106"/>
        <end position="155"/>
    </location>
</feature>
<dbReference type="GeneTree" id="ENSGT00940000153936"/>
<dbReference type="Pfam" id="PF08614">
    <property type="entry name" value="ATG16"/>
    <property type="match status" value="1"/>
</dbReference>
<evidence type="ECO:0000259" key="2">
    <source>
        <dbReference type="Pfam" id="PF08614"/>
    </source>
</evidence>
<dbReference type="InterPro" id="IPR045160">
    <property type="entry name" value="ATG16"/>
</dbReference>
<dbReference type="Ensembl" id="ENSCWAT00000004309.1">
    <property type="protein sequence ID" value="ENSCWAP00000003974.1"/>
    <property type="gene ID" value="ENSCWAG00000003106.1"/>
</dbReference>
<evidence type="ECO:0000313" key="4">
    <source>
        <dbReference type="Proteomes" id="UP000694540"/>
    </source>
</evidence>
<reference evidence="3" key="2">
    <citation type="submission" date="2025-09" db="UniProtKB">
        <authorList>
            <consortium name="Ensembl"/>
        </authorList>
    </citation>
    <scope>IDENTIFICATION</scope>
</reference>
<dbReference type="GO" id="GO:0000045">
    <property type="term" value="P:autophagosome assembly"/>
    <property type="evidence" value="ECO:0007669"/>
    <property type="project" value="InterPro"/>
</dbReference>